<evidence type="ECO:0008006" key="4">
    <source>
        <dbReference type="Google" id="ProtNLM"/>
    </source>
</evidence>
<reference evidence="2 3" key="1">
    <citation type="submission" date="2018-05" db="EMBL/GenBank/DDBJ databases">
        <title>Genomic Encyclopedia of Type Strains, Phase IV (KMG-IV): sequencing the most valuable type-strain genomes for metagenomic binning, comparative biology and taxonomic classification.</title>
        <authorList>
            <person name="Goeker M."/>
        </authorList>
    </citation>
    <scope>NUCLEOTIDE SEQUENCE [LARGE SCALE GENOMIC DNA]</scope>
    <source>
        <strain evidence="2 3">DSM 45480</strain>
    </source>
</reference>
<comment type="caution">
    <text evidence="2">The sequence shown here is derived from an EMBL/GenBank/DDBJ whole genome shotgun (WGS) entry which is preliminary data.</text>
</comment>
<evidence type="ECO:0000313" key="2">
    <source>
        <dbReference type="EMBL" id="PWK90610.1"/>
    </source>
</evidence>
<proteinExistence type="predicted"/>
<dbReference type="AlphaFoldDB" id="A0A316ICZ3"/>
<name>A0A316ICZ3_9PSEU</name>
<dbReference type="PANTHER" id="PTHR35399">
    <property type="entry name" value="SLR8030 PROTEIN"/>
    <property type="match status" value="1"/>
</dbReference>
<protein>
    <recommendedName>
        <fullName evidence="4">Phosphatase</fullName>
    </recommendedName>
</protein>
<dbReference type="Proteomes" id="UP000246005">
    <property type="component" value="Unassembled WGS sequence"/>
</dbReference>
<sequence>MSSPTDRGRRLLPLLPTNHPLGRQAVTCQYRCGNACSHDAPNTSDNAYFGDVVKEVVSRRGMLKAGAVVAAAGAGALAFSGAAAAAPAHADLDLDLDLDLKFGHDRDGLNFEPVQPNTLDALVVPKGYQSDVVIRWGDPVLPDAPAFDFDKQTAAAQAKQFGFNNDFCGLVPLPGWDRWLMVSNHEYTSEEFMFRNWDANNPTEEQVKIAWAAHGLSVVQVERDHRTGKLVPSKDRRKYNRRITLTTKFEMRGPAAGSKHLKTSADASGKVVLGTQNNCAGGVTPWGTILSGEENFNQYFANGGQVADATTKARLARYGMSGGATTRKWERFDKRFDLAQEPNEANRFGWIVEIDPLDPTSTPVKHTALGRFKHEGANVIVARDGRVVAYMGDDERFDYMYKFVTDGCYQKGDSKRAREHNKRLLDSGTLYVAKFTGDSPAAEIDGTGKLPSDGEFDGSGQWIPLAHNDKSFVEGFTADEVYIFTRLAADKVGATKMDRPEDVEPNPRNRRVYAALTNNTDRGKPGKEGATEVAPRLGNKHGQVLELEERRGDNTATTFSWKLLLVCGDPNDPSTYFGGYDKKQVSPISCPDNVAFDSRGNLWISTDGNALKSNDGLFAVPVEGKRRGQVKQFLTVPLGAETCGPVITDDFVLVSVQHPGEIDGASASNPASHWPDGGTSQPRPSVAVVWRKDRRRICG</sequence>
<dbReference type="SUPFAM" id="SSF63829">
    <property type="entry name" value="Calcium-dependent phosphotriesterase"/>
    <property type="match status" value="1"/>
</dbReference>
<accession>A0A316ICZ3</accession>
<dbReference type="PROSITE" id="PS51318">
    <property type="entry name" value="TAT"/>
    <property type="match status" value="1"/>
</dbReference>
<dbReference type="EMBL" id="QGHB01000001">
    <property type="protein sequence ID" value="PWK90610.1"/>
    <property type="molecule type" value="Genomic_DNA"/>
</dbReference>
<dbReference type="Pfam" id="PF05787">
    <property type="entry name" value="PhoX"/>
    <property type="match status" value="1"/>
</dbReference>
<feature type="region of interest" description="Disordered" evidence="1">
    <location>
        <begin position="664"/>
        <end position="685"/>
    </location>
</feature>
<dbReference type="RefSeq" id="WP_109629865.1">
    <property type="nucleotide sequence ID" value="NZ_QGHB01000001.1"/>
</dbReference>
<dbReference type="PANTHER" id="PTHR35399:SF2">
    <property type="entry name" value="DUF839 DOMAIN-CONTAINING PROTEIN"/>
    <property type="match status" value="1"/>
</dbReference>
<evidence type="ECO:0000313" key="3">
    <source>
        <dbReference type="Proteomes" id="UP000246005"/>
    </source>
</evidence>
<dbReference type="InterPro" id="IPR006311">
    <property type="entry name" value="TAT_signal"/>
</dbReference>
<gene>
    <name evidence="2" type="ORF">C8D88_101628</name>
</gene>
<dbReference type="InterPro" id="IPR008557">
    <property type="entry name" value="PhoX"/>
</dbReference>
<organism evidence="2 3">
    <name type="scientific">Lentzea atacamensis</name>
    <dbReference type="NCBI Taxonomy" id="531938"/>
    <lineage>
        <taxon>Bacteria</taxon>
        <taxon>Bacillati</taxon>
        <taxon>Actinomycetota</taxon>
        <taxon>Actinomycetes</taxon>
        <taxon>Pseudonocardiales</taxon>
        <taxon>Pseudonocardiaceae</taxon>
        <taxon>Lentzea</taxon>
    </lineage>
</organism>
<evidence type="ECO:0000256" key="1">
    <source>
        <dbReference type="SAM" id="MobiDB-lite"/>
    </source>
</evidence>